<dbReference type="Proteomes" id="UP001257277">
    <property type="component" value="Unassembled WGS sequence"/>
</dbReference>
<feature type="transmembrane region" description="Helical" evidence="4">
    <location>
        <begin position="7"/>
        <end position="27"/>
    </location>
</feature>
<dbReference type="InterPro" id="IPR036890">
    <property type="entry name" value="HATPase_C_sf"/>
</dbReference>
<evidence type="ECO:0000256" key="1">
    <source>
        <dbReference type="ARBA" id="ARBA00000085"/>
    </source>
</evidence>
<dbReference type="GO" id="GO:0016301">
    <property type="term" value="F:kinase activity"/>
    <property type="evidence" value="ECO:0007669"/>
    <property type="project" value="UniProtKB-KW"/>
</dbReference>
<keyword evidence="6" id="KW-0808">Transferase</keyword>
<proteinExistence type="predicted"/>
<accession>A0ABU3LAT1</accession>
<dbReference type="RefSeq" id="WP_349240101.1">
    <property type="nucleotide sequence ID" value="NZ_JAVTTO010000001.1"/>
</dbReference>
<keyword evidence="4" id="KW-0812">Transmembrane</keyword>
<evidence type="ECO:0000259" key="5">
    <source>
        <dbReference type="PROSITE" id="PS50109"/>
    </source>
</evidence>
<feature type="transmembrane region" description="Helical" evidence="4">
    <location>
        <begin position="261"/>
        <end position="280"/>
    </location>
</feature>
<dbReference type="SMART" id="SM00388">
    <property type="entry name" value="HisKA"/>
    <property type="match status" value="1"/>
</dbReference>
<dbReference type="PANTHER" id="PTHR43547">
    <property type="entry name" value="TWO-COMPONENT HISTIDINE KINASE"/>
    <property type="match status" value="1"/>
</dbReference>
<keyword evidence="7" id="KW-1185">Reference proteome</keyword>
<name>A0ABU3LAT1_9FLAO</name>
<dbReference type="CDD" id="cd00075">
    <property type="entry name" value="HATPase"/>
    <property type="match status" value="1"/>
</dbReference>
<dbReference type="Gene3D" id="3.30.565.10">
    <property type="entry name" value="Histidine kinase-like ATPase, C-terminal domain"/>
    <property type="match status" value="1"/>
</dbReference>
<dbReference type="InterPro" id="IPR003661">
    <property type="entry name" value="HisK_dim/P_dom"/>
</dbReference>
<dbReference type="SUPFAM" id="SSF55874">
    <property type="entry name" value="ATPase domain of HSP90 chaperone/DNA topoisomerase II/histidine kinase"/>
    <property type="match status" value="1"/>
</dbReference>
<evidence type="ECO:0000313" key="7">
    <source>
        <dbReference type="Proteomes" id="UP001257277"/>
    </source>
</evidence>
<comment type="caution">
    <text evidence="6">The sequence shown here is derived from an EMBL/GenBank/DDBJ whole genome shotgun (WGS) entry which is preliminary data.</text>
</comment>
<keyword evidence="4" id="KW-0472">Membrane</keyword>
<evidence type="ECO:0000313" key="6">
    <source>
        <dbReference type="EMBL" id="MDT7830841.1"/>
    </source>
</evidence>
<dbReference type="PRINTS" id="PR00344">
    <property type="entry name" value="BCTRLSENSOR"/>
</dbReference>
<dbReference type="InterPro" id="IPR004358">
    <property type="entry name" value="Sig_transdc_His_kin-like_C"/>
</dbReference>
<dbReference type="Pfam" id="PF02518">
    <property type="entry name" value="HATPase_c"/>
    <property type="match status" value="1"/>
</dbReference>
<dbReference type="InterPro" id="IPR005467">
    <property type="entry name" value="His_kinase_dom"/>
</dbReference>
<organism evidence="6 7">
    <name type="scientific">Asprobacillus argus</name>
    <dbReference type="NCBI Taxonomy" id="3076534"/>
    <lineage>
        <taxon>Bacteria</taxon>
        <taxon>Pseudomonadati</taxon>
        <taxon>Bacteroidota</taxon>
        <taxon>Flavobacteriia</taxon>
        <taxon>Flavobacteriales</taxon>
        <taxon>Flavobacteriaceae</taxon>
        <taxon>Asprobacillus</taxon>
    </lineage>
</organism>
<keyword evidence="3" id="KW-0597">Phosphoprotein</keyword>
<sequence length="512" mass="58342">MNTKKFSWIFYLIATTIIVTIAVQFYWNYNNYLNNKTRISNEIQISLDNAVEEYYSNLSKESFFAIIGSADFKGDSLRTNVMFEDLWINDTAKNSRKKSKFKINSIEIKTNNKKEFEEFPVILDSIFGNELNINNALKARHKRMDLTSSSGGVRIYTGKKAVDSLKLVKGIQSAFIAFETDTLDLTLLDSLFLKQLDNNNIKSNYTLEFFRKDSLINKTPNLSGNFALRKMAKSTYLKPNEKLLAMYENPSYEALKRSSTGILLSFLLSLTVIMSLFYLLKIIRKQKELAEIKNDLISNITHEFKTPIATVSTAIEAIENFNAIDDKEKTKRYISMSSVQLKKLNLMVEKLLETATLDSENLILQKDPTDIVELAKKIADKHRIIDTEKTINFSSNIEALPINVDVFHIENAISNLIDNAIKYGGDFIEINVNSILHQTEIIIADNGQGIEKGQQEKIFDKFYRIPKGNTHDVKGFGIGLYYTKKIVEKHGGTILLNTDKQTTLFKITLPNG</sequence>
<dbReference type="InterPro" id="IPR036097">
    <property type="entry name" value="HisK_dim/P_sf"/>
</dbReference>
<dbReference type="SMART" id="SM00387">
    <property type="entry name" value="HATPase_c"/>
    <property type="match status" value="1"/>
</dbReference>
<reference evidence="6 7" key="1">
    <citation type="submission" date="2023-09" db="EMBL/GenBank/DDBJ databases">
        <title>Novel taxa isolated from Blanes Bay.</title>
        <authorList>
            <person name="Rey-Velasco X."/>
            <person name="Lucena T."/>
        </authorList>
    </citation>
    <scope>NUCLEOTIDE SEQUENCE [LARGE SCALE GENOMIC DNA]</scope>
    <source>
        <strain evidence="6 7">S356</strain>
    </source>
</reference>
<comment type="catalytic activity">
    <reaction evidence="1">
        <text>ATP + protein L-histidine = ADP + protein N-phospho-L-histidine.</text>
        <dbReference type="EC" id="2.7.13.3"/>
    </reaction>
</comment>
<evidence type="ECO:0000256" key="2">
    <source>
        <dbReference type="ARBA" id="ARBA00012438"/>
    </source>
</evidence>
<evidence type="ECO:0000256" key="4">
    <source>
        <dbReference type="SAM" id="Phobius"/>
    </source>
</evidence>
<dbReference type="InterPro" id="IPR003594">
    <property type="entry name" value="HATPase_dom"/>
</dbReference>
<dbReference type="Pfam" id="PF00512">
    <property type="entry name" value="HisKA"/>
    <property type="match status" value="1"/>
</dbReference>
<dbReference type="EMBL" id="JAVTTO010000001">
    <property type="protein sequence ID" value="MDT7830841.1"/>
    <property type="molecule type" value="Genomic_DNA"/>
</dbReference>
<dbReference type="CDD" id="cd00082">
    <property type="entry name" value="HisKA"/>
    <property type="match status" value="1"/>
</dbReference>
<dbReference type="SUPFAM" id="SSF47384">
    <property type="entry name" value="Homodimeric domain of signal transducing histidine kinase"/>
    <property type="match status" value="1"/>
</dbReference>
<dbReference type="EC" id="2.7.13.3" evidence="2"/>
<keyword evidence="6" id="KW-0418">Kinase</keyword>
<keyword evidence="4" id="KW-1133">Transmembrane helix</keyword>
<dbReference type="PROSITE" id="PS50109">
    <property type="entry name" value="HIS_KIN"/>
    <property type="match status" value="1"/>
</dbReference>
<evidence type="ECO:0000256" key="3">
    <source>
        <dbReference type="ARBA" id="ARBA00022553"/>
    </source>
</evidence>
<feature type="domain" description="Histidine kinase" evidence="5">
    <location>
        <begin position="299"/>
        <end position="512"/>
    </location>
</feature>
<protein>
    <recommendedName>
        <fullName evidence="2">histidine kinase</fullName>
        <ecNumber evidence="2">2.7.13.3</ecNumber>
    </recommendedName>
</protein>
<dbReference type="PANTHER" id="PTHR43547:SF2">
    <property type="entry name" value="HYBRID SIGNAL TRANSDUCTION HISTIDINE KINASE C"/>
    <property type="match status" value="1"/>
</dbReference>
<gene>
    <name evidence="6" type="ORF">RQM59_00525</name>
</gene>
<dbReference type="Gene3D" id="1.10.287.130">
    <property type="match status" value="1"/>
</dbReference>